<organism evidence="3 4">
    <name type="scientific">Oryzias javanicus</name>
    <name type="common">Javanese ricefish</name>
    <name type="synonym">Aplocheilus javanicus</name>
    <dbReference type="NCBI Taxonomy" id="123683"/>
    <lineage>
        <taxon>Eukaryota</taxon>
        <taxon>Metazoa</taxon>
        <taxon>Chordata</taxon>
        <taxon>Craniata</taxon>
        <taxon>Vertebrata</taxon>
        <taxon>Euteleostomi</taxon>
        <taxon>Actinopterygii</taxon>
        <taxon>Neopterygii</taxon>
        <taxon>Teleostei</taxon>
        <taxon>Neoteleostei</taxon>
        <taxon>Acanthomorphata</taxon>
        <taxon>Ovalentaria</taxon>
        <taxon>Atherinomorphae</taxon>
        <taxon>Beloniformes</taxon>
        <taxon>Adrianichthyidae</taxon>
        <taxon>Oryziinae</taxon>
        <taxon>Oryzias</taxon>
    </lineage>
</organism>
<keyword evidence="4" id="KW-1185">Reference proteome</keyword>
<dbReference type="EMBL" id="CM012445">
    <property type="protein sequence ID" value="RVE67811.1"/>
    <property type="molecule type" value="Genomic_DNA"/>
</dbReference>
<keyword evidence="1" id="KW-1015">Disulfide bond</keyword>
<protein>
    <recommendedName>
        <fullName evidence="2">Peptidase M12B propeptide domain-containing protein</fullName>
    </recommendedName>
</protein>
<proteinExistence type="predicted"/>
<accession>A0A437CYU6</accession>
<name>A0A437CYU6_ORYJA</name>
<dbReference type="AlphaFoldDB" id="A0A437CYU6"/>
<dbReference type="InterPro" id="IPR002870">
    <property type="entry name" value="Peptidase_M12B_N"/>
</dbReference>
<dbReference type="Pfam" id="PF01562">
    <property type="entry name" value="Pep_M12B_propep"/>
    <property type="match status" value="1"/>
</dbReference>
<gene>
    <name evidence="3" type="ORF">OJAV_G00085570</name>
</gene>
<reference evidence="3 4" key="2">
    <citation type="submission" date="2019-01" db="EMBL/GenBank/DDBJ databases">
        <title>A chromosome length genome reference of the Java medaka (oryzias javanicus).</title>
        <authorList>
            <person name="Herpin A."/>
            <person name="Takehana Y."/>
            <person name="Naruse K."/>
            <person name="Ansai S."/>
            <person name="Kawaguchi M."/>
        </authorList>
    </citation>
    <scope>NUCLEOTIDE SEQUENCE [LARGE SCALE GENOMIC DNA]</scope>
    <source>
        <strain evidence="3">RS831</strain>
        <tissue evidence="3">Whole body</tissue>
    </source>
</reference>
<evidence type="ECO:0000313" key="4">
    <source>
        <dbReference type="Proteomes" id="UP000283210"/>
    </source>
</evidence>
<evidence type="ECO:0000256" key="1">
    <source>
        <dbReference type="ARBA" id="ARBA00023157"/>
    </source>
</evidence>
<evidence type="ECO:0000259" key="2">
    <source>
        <dbReference type="Pfam" id="PF01562"/>
    </source>
</evidence>
<feature type="domain" description="Peptidase M12B propeptide" evidence="2">
    <location>
        <begin position="113"/>
        <end position="192"/>
    </location>
</feature>
<dbReference type="OrthoDB" id="412680at2759"/>
<reference evidence="3 4" key="1">
    <citation type="submission" date="2018-11" db="EMBL/GenBank/DDBJ databases">
        <authorList>
            <person name="Lopez-Roques C."/>
            <person name="Donnadieu C."/>
            <person name="Bouchez O."/>
            <person name="Klopp C."/>
            <person name="Cabau C."/>
            <person name="Zahm M."/>
        </authorList>
    </citation>
    <scope>NUCLEOTIDE SEQUENCE [LARGE SCALE GENOMIC DNA]</scope>
    <source>
        <strain evidence="3">RS831</strain>
        <tissue evidence="3">Whole body</tissue>
    </source>
</reference>
<dbReference type="Proteomes" id="UP000283210">
    <property type="component" value="Chromosome 9"/>
</dbReference>
<evidence type="ECO:0000313" key="3">
    <source>
        <dbReference type="EMBL" id="RVE67811.1"/>
    </source>
</evidence>
<sequence length="263" mass="28287">MSPYEWEGCSSCQDFGEPGCERLTVQLCPAEWGGPGNFSEALRSEETCPLLPEGLRTSTGPPPDLHRSRSRRCVMALPPPALLLVGFVLVSADGALTGGREDQLRSRLKEYGLITPFSTDAHGHFLSHLLSAKHKQRVKREAAPPADSQQTLFFNITAFDKEFHLRLRPNTQLVAPGATVEWHDTVGGFPNASDAAGIYSGVGANQTEFGDGTERILRRELLKTDCNFIGDITDVPGASVAINNCDGLVSPPLAACGARSSRG</sequence>